<dbReference type="EnsemblBacteria" id="CAD73235">
    <property type="protein sequence ID" value="CAD73235"/>
    <property type="gene ID" value="RB3507"/>
</dbReference>
<dbReference type="KEGG" id="rba:RB3507"/>
<dbReference type="AlphaFoldDB" id="Q7UU49"/>
<evidence type="ECO:0000313" key="1">
    <source>
        <dbReference type="EMBL" id="CAD73235.1"/>
    </source>
</evidence>
<organism evidence="1 2">
    <name type="scientific">Rhodopirellula baltica (strain DSM 10527 / NCIMB 13988 / SH1)</name>
    <dbReference type="NCBI Taxonomy" id="243090"/>
    <lineage>
        <taxon>Bacteria</taxon>
        <taxon>Pseudomonadati</taxon>
        <taxon>Planctomycetota</taxon>
        <taxon>Planctomycetia</taxon>
        <taxon>Pirellulales</taxon>
        <taxon>Pirellulaceae</taxon>
        <taxon>Rhodopirellula</taxon>
    </lineage>
</organism>
<gene>
    <name evidence="1" type="ordered locus">RB3507</name>
</gene>
<proteinExistence type="predicted"/>
<reference evidence="1 2" key="1">
    <citation type="journal article" date="2003" name="Proc. Natl. Acad. Sci. U.S.A.">
        <title>Complete genome sequence of the marine planctomycete Pirellula sp. strain 1.</title>
        <authorList>
            <person name="Gloeckner F.O."/>
            <person name="Kube M."/>
            <person name="Bauer M."/>
            <person name="Teeling H."/>
            <person name="Lombardot T."/>
            <person name="Ludwig W."/>
            <person name="Gade D."/>
            <person name="Beck A."/>
            <person name="Borzym K."/>
            <person name="Heitmann K."/>
            <person name="Rabus R."/>
            <person name="Schlesner H."/>
            <person name="Amann R."/>
            <person name="Reinhardt R."/>
        </authorList>
    </citation>
    <scope>NUCLEOTIDE SEQUENCE [LARGE SCALE GENOMIC DNA]</scope>
    <source>
        <strain evidence="2">DSM 10527 / NCIMB 13988 / SH1</strain>
    </source>
</reference>
<dbReference type="STRING" id="243090.RB3507"/>
<sequence length="59" mass="6762">MPDPPVKSIRISCLVGVVRHQPTDWMERLCWVIRPQEVKIGSKPITSLTPFFTEAGRQE</sequence>
<protein>
    <submittedName>
        <fullName evidence="1">Uncharacterized protein</fullName>
    </submittedName>
</protein>
<dbReference type="InParanoid" id="Q7UU49"/>
<keyword evidence="2" id="KW-1185">Reference proteome</keyword>
<dbReference type="EMBL" id="BX294138">
    <property type="protein sequence ID" value="CAD73235.1"/>
    <property type="molecule type" value="Genomic_DNA"/>
</dbReference>
<name>Q7UU49_RHOBA</name>
<dbReference type="Proteomes" id="UP000001025">
    <property type="component" value="Chromosome"/>
</dbReference>
<dbReference type="HOGENOM" id="CLU_2957608_0_0_0"/>
<evidence type="ECO:0000313" key="2">
    <source>
        <dbReference type="Proteomes" id="UP000001025"/>
    </source>
</evidence>
<accession>Q7UU49</accession>